<dbReference type="GO" id="GO:0071596">
    <property type="term" value="P:ubiquitin-dependent protein catabolic process via the N-end rule pathway"/>
    <property type="evidence" value="ECO:0007669"/>
    <property type="project" value="UniProtKB-UniRule"/>
</dbReference>
<comment type="catalytic activity">
    <reaction evidence="1">
        <text>S-ubiquitinyl-[E2 ubiquitin-conjugating enzyme]-L-cysteine + [acceptor protein]-L-lysine = [E2 ubiquitin-conjugating enzyme]-L-cysteine + N(6)-ubiquitinyl-[acceptor protein]-L-lysine.</text>
        <dbReference type="EC" id="2.3.2.27"/>
    </reaction>
</comment>
<dbReference type="InterPro" id="IPR039164">
    <property type="entry name" value="UBR1-like"/>
</dbReference>
<dbReference type="AlphaFoldDB" id="A0A183HWA7"/>
<comment type="similarity">
    <text evidence="1">Belongs to the E3 ubiquitin-protein ligase UBR1-like family.</text>
</comment>
<evidence type="ECO:0000313" key="4">
    <source>
        <dbReference type="WBParaSite" id="OFLC_0001176901-mRNA-1"/>
    </source>
</evidence>
<protein>
    <recommendedName>
        <fullName evidence="1">E3 ubiquitin-protein ligase</fullName>
        <ecNumber evidence="1">2.3.2.27</ecNumber>
    </recommendedName>
</protein>
<dbReference type="Proteomes" id="UP000267606">
    <property type="component" value="Unassembled WGS sequence"/>
</dbReference>
<dbReference type="SUPFAM" id="SSF57850">
    <property type="entry name" value="RING/U-box"/>
    <property type="match status" value="1"/>
</dbReference>
<keyword evidence="1" id="KW-0808">Transferase</keyword>
<dbReference type="Gene3D" id="3.30.40.10">
    <property type="entry name" value="Zinc/RING finger domain, C3HC4 (zinc finger)"/>
    <property type="match status" value="1"/>
</dbReference>
<dbReference type="GO" id="GO:0016567">
    <property type="term" value="P:protein ubiquitination"/>
    <property type="evidence" value="ECO:0007669"/>
    <property type="project" value="UniProtKB-UniRule"/>
</dbReference>
<dbReference type="InterPro" id="IPR013083">
    <property type="entry name" value="Znf_RING/FYVE/PHD"/>
</dbReference>
<keyword evidence="1" id="KW-0863">Zinc-finger</keyword>
<dbReference type="GO" id="GO:0000151">
    <property type="term" value="C:ubiquitin ligase complex"/>
    <property type="evidence" value="ECO:0007669"/>
    <property type="project" value="TreeGrafter"/>
</dbReference>
<evidence type="ECO:0000313" key="2">
    <source>
        <dbReference type="EMBL" id="VDO79080.1"/>
    </source>
</evidence>
<dbReference type="EMBL" id="UZAJ01017457">
    <property type="protein sequence ID" value="VDO79080.1"/>
    <property type="molecule type" value="Genomic_DNA"/>
</dbReference>
<proteinExistence type="inferred from homology"/>
<dbReference type="WBParaSite" id="OFLC_0001176901-mRNA-1">
    <property type="protein sequence ID" value="OFLC_0001176901-mRNA-1"/>
    <property type="gene ID" value="OFLC_0001176901"/>
</dbReference>
<keyword evidence="3" id="KW-1185">Reference proteome</keyword>
<evidence type="ECO:0000256" key="1">
    <source>
        <dbReference type="RuleBase" id="RU366018"/>
    </source>
</evidence>
<name>A0A183HWA7_9BILA</name>
<comment type="pathway">
    <text evidence="1">Protein modification; protein ubiquitination.</text>
</comment>
<dbReference type="PANTHER" id="PTHR21497:SF39">
    <property type="entry name" value="E3 UBIQUITIN-PROTEIN LIGASE UBR3"/>
    <property type="match status" value="1"/>
</dbReference>
<reference evidence="4" key="1">
    <citation type="submission" date="2016-06" db="UniProtKB">
        <authorList>
            <consortium name="WormBaseParasite"/>
        </authorList>
    </citation>
    <scope>IDENTIFICATION</scope>
</reference>
<reference evidence="2 3" key="2">
    <citation type="submission" date="2018-11" db="EMBL/GenBank/DDBJ databases">
        <authorList>
            <consortium name="Pathogen Informatics"/>
        </authorList>
    </citation>
    <scope>NUCLEOTIDE SEQUENCE [LARGE SCALE GENOMIC DNA]</scope>
</reference>
<keyword evidence="1" id="KW-0862">Zinc</keyword>
<sequence length="148" mass="16703">MELGETGMHNSMHSRMMLKIFNASRRSLLQTRFPTCADLVQAPTGIEVRTCGHYAHVGCYKAYVKTLLENPSPSLDPLQARVEISCPVCRAPVHTLLPLAPDTGIERIRPSTSNQKNNYAQMAQEIERLISSDTYHMQVSWYIYGHLV</sequence>
<comment type="function">
    <text evidence="1">Ubiquitin ligase protein which is a component of the N-end rule pathway. Recognizes and binds to proteins bearing specific N-terminal residues that are destabilizing according to the N-end rule, leading to their ubiquitination and subsequent degradation.</text>
</comment>
<accession>A0A183HWA7</accession>
<dbReference type="EC" id="2.3.2.27" evidence="1"/>
<dbReference type="GO" id="GO:0008270">
    <property type="term" value="F:zinc ion binding"/>
    <property type="evidence" value="ECO:0007669"/>
    <property type="project" value="UniProtKB-UniRule"/>
</dbReference>
<keyword evidence="1" id="KW-0479">Metal-binding</keyword>
<dbReference type="STRING" id="387005.A0A183HWA7"/>
<dbReference type="GO" id="GO:0061630">
    <property type="term" value="F:ubiquitin protein ligase activity"/>
    <property type="evidence" value="ECO:0007669"/>
    <property type="project" value="UniProtKB-UniRule"/>
</dbReference>
<dbReference type="GO" id="GO:0005737">
    <property type="term" value="C:cytoplasm"/>
    <property type="evidence" value="ECO:0007669"/>
    <property type="project" value="TreeGrafter"/>
</dbReference>
<organism evidence="4">
    <name type="scientific">Onchocerca flexuosa</name>
    <dbReference type="NCBI Taxonomy" id="387005"/>
    <lineage>
        <taxon>Eukaryota</taxon>
        <taxon>Metazoa</taxon>
        <taxon>Ecdysozoa</taxon>
        <taxon>Nematoda</taxon>
        <taxon>Chromadorea</taxon>
        <taxon>Rhabditida</taxon>
        <taxon>Spirurina</taxon>
        <taxon>Spiruromorpha</taxon>
        <taxon>Filarioidea</taxon>
        <taxon>Onchocercidae</taxon>
        <taxon>Onchocerca</taxon>
    </lineage>
</organism>
<keyword evidence="1" id="KW-0833">Ubl conjugation pathway</keyword>
<evidence type="ECO:0000313" key="3">
    <source>
        <dbReference type="Proteomes" id="UP000267606"/>
    </source>
</evidence>
<dbReference type="UniPathway" id="UPA00143"/>
<dbReference type="PANTHER" id="PTHR21497">
    <property type="entry name" value="UBIQUITIN LIGASE E3 ALPHA-RELATED"/>
    <property type="match status" value="1"/>
</dbReference>
<gene>
    <name evidence="2" type="ORF">OFLC_LOCUS11769</name>
</gene>